<accession>A0A834NR42</accession>
<comment type="caution">
    <text evidence="1">The sequence shown here is derived from an EMBL/GenBank/DDBJ whole genome shotgun (WGS) entry which is preliminary data.</text>
</comment>
<evidence type="ECO:0000313" key="1">
    <source>
        <dbReference type="EMBL" id="KAF7416482.1"/>
    </source>
</evidence>
<dbReference type="Proteomes" id="UP000600918">
    <property type="component" value="Unassembled WGS sequence"/>
</dbReference>
<name>A0A834NR42_VESPE</name>
<proteinExistence type="predicted"/>
<organism evidence="1 2">
    <name type="scientific">Vespula pensylvanica</name>
    <name type="common">Western yellow jacket</name>
    <name type="synonym">Wasp</name>
    <dbReference type="NCBI Taxonomy" id="30213"/>
    <lineage>
        <taxon>Eukaryota</taxon>
        <taxon>Metazoa</taxon>
        <taxon>Ecdysozoa</taxon>
        <taxon>Arthropoda</taxon>
        <taxon>Hexapoda</taxon>
        <taxon>Insecta</taxon>
        <taxon>Pterygota</taxon>
        <taxon>Neoptera</taxon>
        <taxon>Endopterygota</taxon>
        <taxon>Hymenoptera</taxon>
        <taxon>Apocrita</taxon>
        <taxon>Aculeata</taxon>
        <taxon>Vespoidea</taxon>
        <taxon>Vespidae</taxon>
        <taxon>Vespinae</taxon>
        <taxon>Vespula</taxon>
    </lineage>
</organism>
<gene>
    <name evidence="1" type="ORF">H0235_011013</name>
</gene>
<sequence length="119" mass="13620">MWAYRTNPTNSGQIKPNPGKFRQITAIPNLMKSGHIETIWKNPVKSEQIQAKLDKSISKRQRCVALLEFYFSNSVINANRASMTGNHCAGIYVMPRHDWDRCWNISLLSTCLRVGEHSD</sequence>
<protein>
    <submittedName>
        <fullName evidence="1">Uncharacterized protein</fullName>
    </submittedName>
</protein>
<evidence type="ECO:0000313" key="2">
    <source>
        <dbReference type="Proteomes" id="UP000600918"/>
    </source>
</evidence>
<dbReference type="EMBL" id="JACSDY010000010">
    <property type="protein sequence ID" value="KAF7416482.1"/>
    <property type="molecule type" value="Genomic_DNA"/>
</dbReference>
<dbReference type="AlphaFoldDB" id="A0A834NR42"/>
<reference evidence="1" key="1">
    <citation type="journal article" date="2020" name="G3 (Bethesda)">
        <title>High-Quality Assemblies for Three Invasive Social Wasps from the &lt;i&gt;Vespula&lt;/i&gt; Genus.</title>
        <authorList>
            <person name="Harrop T.W.R."/>
            <person name="Guhlin J."/>
            <person name="McLaughlin G.M."/>
            <person name="Permina E."/>
            <person name="Stockwell P."/>
            <person name="Gilligan J."/>
            <person name="Le Lec M.F."/>
            <person name="Gruber M.A.M."/>
            <person name="Quinn O."/>
            <person name="Lovegrove M."/>
            <person name="Duncan E.J."/>
            <person name="Remnant E.J."/>
            <person name="Van Eeckhoven J."/>
            <person name="Graham B."/>
            <person name="Knapp R.A."/>
            <person name="Langford K.W."/>
            <person name="Kronenberg Z."/>
            <person name="Press M.O."/>
            <person name="Eacker S.M."/>
            <person name="Wilson-Rankin E.E."/>
            <person name="Purcell J."/>
            <person name="Lester P.J."/>
            <person name="Dearden P.K."/>
        </authorList>
    </citation>
    <scope>NUCLEOTIDE SEQUENCE</scope>
    <source>
        <strain evidence="1">Volc-1</strain>
    </source>
</reference>
<keyword evidence="2" id="KW-1185">Reference proteome</keyword>